<sequence>MRGWLFVLLLGSSSLAFGEACVVHTEGNRVEVKVCQQNRSIPAELFRSGFCQPQLKGQKVEVSYVEQCPDNSFGICRNAQVGGMPYRQDIHYYGVETDARFLKPFCEQQSKGVWMAR</sequence>
<dbReference type="Proteomes" id="UP000244064">
    <property type="component" value="Unassembled WGS sequence"/>
</dbReference>
<dbReference type="EMBL" id="QASN01000017">
    <property type="protein sequence ID" value="PTU74469.1"/>
    <property type="molecule type" value="Genomic_DNA"/>
</dbReference>
<comment type="caution">
    <text evidence="2">The sequence shown here is derived from an EMBL/GenBank/DDBJ whole genome shotgun (WGS) entry which is preliminary data.</text>
</comment>
<evidence type="ECO:0000313" key="3">
    <source>
        <dbReference type="Proteomes" id="UP000244064"/>
    </source>
</evidence>
<evidence type="ECO:0000313" key="2">
    <source>
        <dbReference type="EMBL" id="PTU74469.1"/>
    </source>
</evidence>
<feature type="signal peptide" evidence="1">
    <location>
        <begin position="1"/>
        <end position="18"/>
    </location>
</feature>
<dbReference type="RefSeq" id="WP_108107166.1">
    <property type="nucleotide sequence ID" value="NZ_QASN01000017.1"/>
</dbReference>
<organism evidence="2 3">
    <name type="scientific">Pseudomonas mangrovi</name>
    <dbReference type="NCBI Taxonomy" id="2161748"/>
    <lineage>
        <taxon>Bacteria</taxon>
        <taxon>Pseudomonadati</taxon>
        <taxon>Pseudomonadota</taxon>
        <taxon>Gammaproteobacteria</taxon>
        <taxon>Pseudomonadales</taxon>
        <taxon>Pseudomonadaceae</taxon>
        <taxon>Pseudomonas</taxon>
    </lineage>
</organism>
<keyword evidence="2" id="KW-0830">Ubiquinone</keyword>
<gene>
    <name evidence="2" type="ORF">DBO85_10300</name>
</gene>
<proteinExistence type="predicted"/>
<accession>A0A2T5P9R7</accession>
<keyword evidence="3" id="KW-1185">Reference proteome</keyword>
<reference evidence="2 3" key="1">
    <citation type="submission" date="2018-04" db="EMBL/GenBank/DDBJ databases">
        <title>Pseudomonas sp. nov., isolated from mangrove soil.</title>
        <authorList>
            <person name="Chen C."/>
        </authorList>
    </citation>
    <scope>NUCLEOTIDE SEQUENCE [LARGE SCALE GENOMIC DNA]</scope>
    <source>
        <strain evidence="2 3">TC-11</strain>
    </source>
</reference>
<protein>
    <submittedName>
        <fullName evidence="2">NADH:ubiquinone oxidoreductase</fullName>
    </submittedName>
</protein>
<dbReference type="AlphaFoldDB" id="A0A2T5P9R7"/>
<dbReference type="OrthoDB" id="7013721at2"/>
<keyword evidence="1" id="KW-0732">Signal</keyword>
<evidence type="ECO:0000256" key="1">
    <source>
        <dbReference type="SAM" id="SignalP"/>
    </source>
</evidence>
<name>A0A2T5P9R7_9PSED</name>
<feature type="chain" id="PRO_5015468580" evidence="1">
    <location>
        <begin position="19"/>
        <end position="117"/>
    </location>
</feature>